<dbReference type="SUPFAM" id="SSF69618">
    <property type="entry name" value="HemD-like"/>
    <property type="match status" value="1"/>
</dbReference>
<reference evidence="10 11" key="1">
    <citation type="submission" date="2024-10" db="EMBL/GenBank/DDBJ databases">
        <title>Updated reference genomes for cyclostephanoid diatoms.</title>
        <authorList>
            <person name="Roberts W.R."/>
            <person name="Alverson A.J."/>
        </authorList>
    </citation>
    <scope>NUCLEOTIDE SEQUENCE [LARGE SCALE GENOMIC DNA]</scope>
    <source>
        <strain evidence="10 11">AJA010-31</strain>
    </source>
</reference>
<name>A0ABD3QQQ6_9STRA</name>
<evidence type="ECO:0000256" key="1">
    <source>
        <dbReference type="ARBA" id="ARBA00004772"/>
    </source>
</evidence>
<dbReference type="EC" id="4.2.1.75" evidence="3 7"/>
<protein>
    <recommendedName>
        <fullName evidence="3 7">Uroporphyrinogen-III synthase</fullName>
        <ecNumber evidence="3 7">4.2.1.75</ecNumber>
    </recommendedName>
</protein>
<evidence type="ECO:0000313" key="10">
    <source>
        <dbReference type="EMBL" id="KAL3802550.1"/>
    </source>
</evidence>
<comment type="similarity">
    <text evidence="2 7">Belongs to the uroporphyrinogen-III synthase family.</text>
</comment>
<dbReference type="EMBL" id="JALLPJ020000097">
    <property type="protein sequence ID" value="KAL3802550.1"/>
    <property type="molecule type" value="Genomic_DNA"/>
</dbReference>
<evidence type="ECO:0000256" key="6">
    <source>
        <dbReference type="ARBA" id="ARBA00048617"/>
    </source>
</evidence>
<evidence type="ECO:0000256" key="4">
    <source>
        <dbReference type="ARBA" id="ARBA00023239"/>
    </source>
</evidence>
<dbReference type="Proteomes" id="UP001530400">
    <property type="component" value="Unassembled WGS sequence"/>
</dbReference>
<evidence type="ECO:0000259" key="9">
    <source>
        <dbReference type="Pfam" id="PF02602"/>
    </source>
</evidence>
<evidence type="ECO:0000256" key="5">
    <source>
        <dbReference type="ARBA" id="ARBA00023244"/>
    </source>
</evidence>
<keyword evidence="5 7" id="KW-0627">Porphyrin biosynthesis</keyword>
<dbReference type="GO" id="GO:0004852">
    <property type="term" value="F:uroporphyrinogen-III synthase activity"/>
    <property type="evidence" value="ECO:0007669"/>
    <property type="project" value="UniProtKB-UniRule"/>
</dbReference>
<feature type="signal peptide" evidence="8">
    <location>
        <begin position="1"/>
        <end position="19"/>
    </location>
</feature>
<keyword evidence="4 7" id="KW-0456">Lyase</keyword>
<evidence type="ECO:0000256" key="7">
    <source>
        <dbReference type="RuleBase" id="RU366031"/>
    </source>
</evidence>
<comment type="function">
    <text evidence="7">Catalyzes cyclization of the linear tetrapyrrole, hydroxymethylbilane, to the macrocyclic uroporphyrinogen III.</text>
</comment>
<comment type="pathway">
    <text evidence="1 7">Porphyrin-containing compound metabolism; protoporphyrin-IX biosynthesis; coproporphyrinogen-III from 5-aminolevulinate: step 3/4.</text>
</comment>
<dbReference type="Pfam" id="PF02602">
    <property type="entry name" value="HEM4"/>
    <property type="match status" value="1"/>
</dbReference>
<gene>
    <name evidence="10" type="ORF">ACHAWO_002956</name>
</gene>
<feature type="domain" description="Tetrapyrrole biosynthesis uroporphyrinogen III synthase" evidence="9">
    <location>
        <begin position="86"/>
        <end position="300"/>
    </location>
</feature>
<keyword evidence="8" id="KW-0732">Signal</keyword>
<dbReference type="InterPro" id="IPR039793">
    <property type="entry name" value="UROS/Hem4"/>
</dbReference>
<proteinExistence type="inferred from homology"/>
<evidence type="ECO:0000313" key="11">
    <source>
        <dbReference type="Proteomes" id="UP001530400"/>
    </source>
</evidence>
<dbReference type="CDD" id="cd06578">
    <property type="entry name" value="HemD"/>
    <property type="match status" value="1"/>
</dbReference>
<comment type="catalytic activity">
    <reaction evidence="6 7">
        <text>hydroxymethylbilane = uroporphyrinogen III + H2O</text>
        <dbReference type="Rhea" id="RHEA:18965"/>
        <dbReference type="ChEBI" id="CHEBI:15377"/>
        <dbReference type="ChEBI" id="CHEBI:57308"/>
        <dbReference type="ChEBI" id="CHEBI:57845"/>
        <dbReference type="EC" id="4.2.1.75"/>
    </reaction>
</comment>
<organism evidence="10 11">
    <name type="scientific">Cyclotella atomus</name>
    <dbReference type="NCBI Taxonomy" id="382360"/>
    <lineage>
        <taxon>Eukaryota</taxon>
        <taxon>Sar</taxon>
        <taxon>Stramenopiles</taxon>
        <taxon>Ochrophyta</taxon>
        <taxon>Bacillariophyta</taxon>
        <taxon>Coscinodiscophyceae</taxon>
        <taxon>Thalassiosirophycidae</taxon>
        <taxon>Stephanodiscales</taxon>
        <taxon>Stephanodiscaceae</taxon>
        <taxon>Cyclotella</taxon>
    </lineage>
</organism>
<dbReference type="PANTHER" id="PTHR38042">
    <property type="entry name" value="UROPORPHYRINOGEN-III SYNTHASE, CHLOROPLASTIC"/>
    <property type="match status" value="1"/>
</dbReference>
<dbReference type="AlphaFoldDB" id="A0ABD3QQQ6"/>
<keyword evidence="11" id="KW-1185">Reference proteome</keyword>
<evidence type="ECO:0000256" key="3">
    <source>
        <dbReference type="ARBA" id="ARBA00013109"/>
    </source>
</evidence>
<accession>A0ABD3QQQ6</accession>
<sequence length="316" mass="33916">MKAIEIAFLSMSLICPAYSFSHQHNTRANPLSPRNVKSTAVEMVTGDGTSPSKITPLVVALTREEGKNDKLRRALLSDETLSSSRFSVEIHEIPCIEHADGPDTEMLVPTLTSKQFDYIAITSPEAAKVIASAWVDAGRPDLGVVAAVGKATGEALKEYGIDVGFVPSKATAETLVNELPLSDAAKNEMRATTLLYPASAKARDTLQNGLEERGFSVSRLNTYDTVPATWTAEQLSLAESAQVACFASPSAVKAWLKNTASIDTPRAIAACIGETSATACIKNEWEESNIFYPEKPGVDGWASAVVKAIYFIDQQC</sequence>
<dbReference type="Gene3D" id="3.40.50.10090">
    <property type="match status" value="2"/>
</dbReference>
<feature type="chain" id="PRO_5044776022" description="Uroporphyrinogen-III synthase" evidence="8">
    <location>
        <begin position="20"/>
        <end position="316"/>
    </location>
</feature>
<dbReference type="GO" id="GO:0006782">
    <property type="term" value="P:protoporphyrinogen IX biosynthetic process"/>
    <property type="evidence" value="ECO:0007669"/>
    <property type="project" value="UniProtKB-UniRule"/>
</dbReference>
<evidence type="ECO:0000256" key="8">
    <source>
        <dbReference type="SAM" id="SignalP"/>
    </source>
</evidence>
<dbReference type="GO" id="GO:0006780">
    <property type="term" value="P:uroporphyrinogen III biosynthetic process"/>
    <property type="evidence" value="ECO:0007669"/>
    <property type="project" value="UniProtKB-UniRule"/>
</dbReference>
<dbReference type="InterPro" id="IPR036108">
    <property type="entry name" value="4pyrrol_syn_uPrphyn_synt_sf"/>
</dbReference>
<dbReference type="InterPro" id="IPR003754">
    <property type="entry name" value="4pyrrol_synth_uPrphyn_synth"/>
</dbReference>
<dbReference type="PANTHER" id="PTHR38042:SF1">
    <property type="entry name" value="UROPORPHYRINOGEN-III SYNTHASE, CHLOROPLASTIC"/>
    <property type="match status" value="1"/>
</dbReference>
<comment type="caution">
    <text evidence="10">The sequence shown here is derived from an EMBL/GenBank/DDBJ whole genome shotgun (WGS) entry which is preliminary data.</text>
</comment>
<evidence type="ECO:0000256" key="2">
    <source>
        <dbReference type="ARBA" id="ARBA00008133"/>
    </source>
</evidence>